<dbReference type="Pfam" id="PF20684">
    <property type="entry name" value="Fung_rhodopsin"/>
    <property type="match status" value="1"/>
</dbReference>
<dbReference type="PANTHER" id="PTHR33048">
    <property type="entry name" value="PTH11-LIKE INTEGRAL MEMBRANE PROTEIN (AFU_ORTHOLOGUE AFUA_5G11245)"/>
    <property type="match status" value="1"/>
</dbReference>
<dbReference type="OrthoDB" id="444631at2759"/>
<evidence type="ECO:0000256" key="1">
    <source>
        <dbReference type="ARBA" id="ARBA00004141"/>
    </source>
</evidence>
<feature type="transmembrane region" description="Helical" evidence="6">
    <location>
        <begin position="212"/>
        <end position="232"/>
    </location>
</feature>
<dbReference type="GO" id="GO:0016020">
    <property type="term" value="C:membrane"/>
    <property type="evidence" value="ECO:0007669"/>
    <property type="project" value="UniProtKB-SubCell"/>
</dbReference>
<feature type="domain" description="Rhodopsin" evidence="7">
    <location>
        <begin position="40"/>
        <end position="277"/>
    </location>
</feature>
<dbReference type="VEuPathDB" id="FungiDB:ASPWEDRAFT_152990"/>
<dbReference type="GeneID" id="63745481"/>
<dbReference type="Proteomes" id="UP000184383">
    <property type="component" value="Unassembled WGS sequence"/>
</dbReference>
<evidence type="ECO:0000256" key="2">
    <source>
        <dbReference type="ARBA" id="ARBA00022692"/>
    </source>
</evidence>
<feature type="transmembrane region" description="Helical" evidence="6">
    <location>
        <begin position="59"/>
        <end position="81"/>
    </location>
</feature>
<dbReference type="RefSeq" id="XP_040690845.1">
    <property type="nucleotide sequence ID" value="XM_040829633.1"/>
</dbReference>
<sequence>MILPRRMILPRTDDDGIDRGQRALVVTAVLTSLAIVVVAMRLYARLGLMKIMGREDGSILIALVFSIVYLGLVCAEVHFGLGRHSNAISHVDLMHQLKSLWAAIPMYNASLAFSKFSILFQYLRIFPGRKFRFACYFMMAVVATYSTWAIVSGYVNCVPVAKFWDKDISGHCLSFEAVWFFNASMNIVTDTALMILPMPLLSQLQLPRVQKFALMGVFAVGVVVVITSILRLSSLRVVAQSTDTSWSNVGAAYWTAAECNVAIICACLPFLRPLISRIFPKLLSTNSYQRHTAGPTTTMASRSQKRHPELFSANREFGNQEFGMCSIHAKSDSHDHGNIAGIEVTTEMIQETEKPGETSSERRLVINPA</sequence>
<name>A0A1L9RQG4_ASPWE</name>
<feature type="transmembrane region" description="Helical" evidence="6">
    <location>
        <begin position="179"/>
        <end position="200"/>
    </location>
</feature>
<dbReference type="InterPro" id="IPR049326">
    <property type="entry name" value="Rhodopsin_dom_fungi"/>
</dbReference>
<reference evidence="9" key="1">
    <citation type="journal article" date="2017" name="Genome Biol.">
        <title>Comparative genomics reveals high biological diversity and specific adaptations in the industrially and medically important fungal genus Aspergillus.</title>
        <authorList>
            <person name="de Vries R.P."/>
            <person name="Riley R."/>
            <person name="Wiebenga A."/>
            <person name="Aguilar-Osorio G."/>
            <person name="Amillis S."/>
            <person name="Uchima C.A."/>
            <person name="Anderluh G."/>
            <person name="Asadollahi M."/>
            <person name="Askin M."/>
            <person name="Barry K."/>
            <person name="Battaglia E."/>
            <person name="Bayram O."/>
            <person name="Benocci T."/>
            <person name="Braus-Stromeyer S.A."/>
            <person name="Caldana C."/>
            <person name="Canovas D."/>
            <person name="Cerqueira G.C."/>
            <person name="Chen F."/>
            <person name="Chen W."/>
            <person name="Choi C."/>
            <person name="Clum A."/>
            <person name="Dos Santos R.A."/>
            <person name="Damasio A.R."/>
            <person name="Diallinas G."/>
            <person name="Emri T."/>
            <person name="Fekete E."/>
            <person name="Flipphi M."/>
            <person name="Freyberg S."/>
            <person name="Gallo A."/>
            <person name="Gournas C."/>
            <person name="Habgood R."/>
            <person name="Hainaut M."/>
            <person name="Harispe M.L."/>
            <person name="Henrissat B."/>
            <person name="Hilden K.S."/>
            <person name="Hope R."/>
            <person name="Hossain A."/>
            <person name="Karabika E."/>
            <person name="Karaffa L."/>
            <person name="Karanyi Z."/>
            <person name="Krasevec N."/>
            <person name="Kuo A."/>
            <person name="Kusch H."/>
            <person name="LaButti K."/>
            <person name="Lagendijk E.L."/>
            <person name="Lapidus A."/>
            <person name="Levasseur A."/>
            <person name="Lindquist E."/>
            <person name="Lipzen A."/>
            <person name="Logrieco A.F."/>
            <person name="MacCabe A."/>
            <person name="Maekelae M.R."/>
            <person name="Malavazi I."/>
            <person name="Melin P."/>
            <person name="Meyer V."/>
            <person name="Mielnichuk N."/>
            <person name="Miskei M."/>
            <person name="Molnar A.P."/>
            <person name="Mule G."/>
            <person name="Ngan C.Y."/>
            <person name="Orejas M."/>
            <person name="Orosz E."/>
            <person name="Ouedraogo J.P."/>
            <person name="Overkamp K.M."/>
            <person name="Park H.-S."/>
            <person name="Perrone G."/>
            <person name="Piumi F."/>
            <person name="Punt P.J."/>
            <person name="Ram A.F."/>
            <person name="Ramon A."/>
            <person name="Rauscher S."/>
            <person name="Record E."/>
            <person name="Riano-Pachon D.M."/>
            <person name="Robert V."/>
            <person name="Roehrig J."/>
            <person name="Ruller R."/>
            <person name="Salamov A."/>
            <person name="Salih N.S."/>
            <person name="Samson R.A."/>
            <person name="Sandor E."/>
            <person name="Sanguinetti M."/>
            <person name="Schuetze T."/>
            <person name="Sepcic K."/>
            <person name="Shelest E."/>
            <person name="Sherlock G."/>
            <person name="Sophianopoulou V."/>
            <person name="Squina F.M."/>
            <person name="Sun H."/>
            <person name="Susca A."/>
            <person name="Todd R.B."/>
            <person name="Tsang A."/>
            <person name="Unkles S.E."/>
            <person name="van de Wiele N."/>
            <person name="van Rossen-Uffink D."/>
            <person name="Oliveira J.V."/>
            <person name="Vesth T.C."/>
            <person name="Visser J."/>
            <person name="Yu J.-H."/>
            <person name="Zhou M."/>
            <person name="Andersen M.R."/>
            <person name="Archer D.B."/>
            <person name="Baker S.E."/>
            <person name="Benoit I."/>
            <person name="Brakhage A.A."/>
            <person name="Braus G.H."/>
            <person name="Fischer R."/>
            <person name="Frisvad J.C."/>
            <person name="Goldman G.H."/>
            <person name="Houbraken J."/>
            <person name="Oakley B."/>
            <person name="Pocsi I."/>
            <person name="Scazzocchio C."/>
            <person name="Seiboth B."/>
            <person name="vanKuyk P.A."/>
            <person name="Wortman J."/>
            <person name="Dyer P.S."/>
            <person name="Grigoriev I.V."/>
        </authorList>
    </citation>
    <scope>NUCLEOTIDE SEQUENCE [LARGE SCALE GENOMIC DNA]</scope>
    <source>
        <strain evidence="9">DTO 134E9</strain>
    </source>
</reference>
<dbReference type="PANTHER" id="PTHR33048:SF47">
    <property type="entry name" value="INTEGRAL MEMBRANE PROTEIN-RELATED"/>
    <property type="match status" value="1"/>
</dbReference>
<feature type="transmembrane region" description="Helical" evidence="6">
    <location>
        <begin position="252"/>
        <end position="271"/>
    </location>
</feature>
<evidence type="ECO:0000313" key="9">
    <source>
        <dbReference type="Proteomes" id="UP000184383"/>
    </source>
</evidence>
<keyword evidence="4 6" id="KW-0472">Membrane</keyword>
<evidence type="ECO:0000256" key="5">
    <source>
        <dbReference type="ARBA" id="ARBA00038359"/>
    </source>
</evidence>
<dbReference type="AlphaFoldDB" id="A0A1L9RQG4"/>
<evidence type="ECO:0000256" key="3">
    <source>
        <dbReference type="ARBA" id="ARBA00022989"/>
    </source>
</evidence>
<feature type="transmembrane region" description="Helical" evidence="6">
    <location>
        <begin position="20"/>
        <end position="39"/>
    </location>
</feature>
<organism evidence="8 9">
    <name type="scientific">Aspergillus wentii DTO 134E9</name>
    <dbReference type="NCBI Taxonomy" id="1073089"/>
    <lineage>
        <taxon>Eukaryota</taxon>
        <taxon>Fungi</taxon>
        <taxon>Dikarya</taxon>
        <taxon>Ascomycota</taxon>
        <taxon>Pezizomycotina</taxon>
        <taxon>Eurotiomycetes</taxon>
        <taxon>Eurotiomycetidae</taxon>
        <taxon>Eurotiales</taxon>
        <taxon>Aspergillaceae</taxon>
        <taxon>Aspergillus</taxon>
        <taxon>Aspergillus subgen. Cremei</taxon>
    </lineage>
</organism>
<keyword evidence="2 6" id="KW-0812">Transmembrane</keyword>
<keyword evidence="3 6" id="KW-1133">Transmembrane helix</keyword>
<dbReference type="STRING" id="1073089.A0A1L9RQG4"/>
<evidence type="ECO:0000259" key="7">
    <source>
        <dbReference type="Pfam" id="PF20684"/>
    </source>
</evidence>
<feature type="transmembrane region" description="Helical" evidence="6">
    <location>
        <begin position="101"/>
        <end position="123"/>
    </location>
</feature>
<evidence type="ECO:0000256" key="6">
    <source>
        <dbReference type="SAM" id="Phobius"/>
    </source>
</evidence>
<proteinExistence type="inferred from homology"/>
<keyword evidence="9" id="KW-1185">Reference proteome</keyword>
<evidence type="ECO:0000256" key="4">
    <source>
        <dbReference type="ARBA" id="ARBA00023136"/>
    </source>
</evidence>
<dbReference type="EMBL" id="KV878211">
    <property type="protein sequence ID" value="OJJ37169.1"/>
    <property type="molecule type" value="Genomic_DNA"/>
</dbReference>
<feature type="transmembrane region" description="Helical" evidence="6">
    <location>
        <begin position="135"/>
        <end position="155"/>
    </location>
</feature>
<comment type="similarity">
    <text evidence="5">Belongs to the SAT4 family.</text>
</comment>
<accession>A0A1L9RQG4</accession>
<dbReference type="InterPro" id="IPR052337">
    <property type="entry name" value="SAT4-like"/>
</dbReference>
<evidence type="ECO:0000313" key="8">
    <source>
        <dbReference type="EMBL" id="OJJ37169.1"/>
    </source>
</evidence>
<gene>
    <name evidence="8" type="ORF">ASPWEDRAFT_152990</name>
</gene>
<protein>
    <recommendedName>
        <fullName evidence="7">Rhodopsin domain-containing protein</fullName>
    </recommendedName>
</protein>
<comment type="subcellular location">
    <subcellularLocation>
        <location evidence="1">Membrane</location>
        <topology evidence="1">Multi-pass membrane protein</topology>
    </subcellularLocation>
</comment>